<dbReference type="Gene3D" id="3.40.630.30">
    <property type="match status" value="1"/>
</dbReference>
<dbReference type="Proteomes" id="UP000419138">
    <property type="component" value="Unassembled WGS sequence"/>
</dbReference>
<dbReference type="AlphaFoldDB" id="A0A646KM59"/>
<evidence type="ECO:0000313" key="5">
    <source>
        <dbReference type="EMBL" id="MQT03031.1"/>
    </source>
</evidence>
<feature type="region of interest" description="Disordered" evidence="3">
    <location>
        <begin position="1"/>
        <end position="24"/>
    </location>
</feature>
<dbReference type="RefSeq" id="WP_153524595.1">
    <property type="nucleotide sequence ID" value="NZ_JBEPDZ010000009.1"/>
</dbReference>
<dbReference type="PANTHER" id="PTHR43877">
    <property type="entry name" value="AMINOALKYLPHOSPHONATE N-ACETYLTRANSFERASE-RELATED-RELATED"/>
    <property type="match status" value="1"/>
</dbReference>
<dbReference type="SUPFAM" id="SSF55729">
    <property type="entry name" value="Acyl-CoA N-acyltransferases (Nat)"/>
    <property type="match status" value="1"/>
</dbReference>
<evidence type="ECO:0000256" key="1">
    <source>
        <dbReference type="ARBA" id="ARBA00022679"/>
    </source>
</evidence>
<dbReference type="InterPro" id="IPR050832">
    <property type="entry name" value="Bact_Acetyltransf"/>
</dbReference>
<dbReference type="InterPro" id="IPR016181">
    <property type="entry name" value="Acyl_CoA_acyltransferase"/>
</dbReference>
<dbReference type="CDD" id="cd04301">
    <property type="entry name" value="NAT_SF"/>
    <property type="match status" value="1"/>
</dbReference>
<dbReference type="Pfam" id="PF00583">
    <property type="entry name" value="Acetyltransf_1"/>
    <property type="match status" value="1"/>
</dbReference>
<evidence type="ECO:0000256" key="3">
    <source>
        <dbReference type="SAM" id="MobiDB-lite"/>
    </source>
</evidence>
<sequence>MTTVVPRSAAVPRPELPPAHSPVRRAAPGDAAALHALSRIHFVSGALRERPLGLYAADAEDFLVVERTDGALAGCLGLRSHPSTPHGPGGVLYNFCVSPGSQGRGVGSALLRAALAAAADRSLRAVFTATSGGGELFLRHGFVPVPALLAPPEWAGALDPRRGSRVLARALGGTSR</sequence>
<gene>
    <name evidence="5" type="ORF">FF041_23435</name>
</gene>
<comment type="caution">
    <text evidence="5">The sequence shown here is derived from an EMBL/GenBank/DDBJ whole genome shotgun (WGS) entry which is preliminary data.</text>
</comment>
<keyword evidence="1 5" id="KW-0808">Transferase</keyword>
<dbReference type="EMBL" id="VCLA01000160">
    <property type="protein sequence ID" value="MQT03031.1"/>
    <property type="molecule type" value="Genomic_DNA"/>
</dbReference>
<dbReference type="OrthoDB" id="4249167at2"/>
<organism evidence="5 6">
    <name type="scientific">Streptomyces jumonjinensis</name>
    <dbReference type="NCBI Taxonomy" id="1945"/>
    <lineage>
        <taxon>Bacteria</taxon>
        <taxon>Bacillati</taxon>
        <taxon>Actinomycetota</taxon>
        <taxon>Actinomycetes</taxon>
        <taxon>Kitasatosporales</taxon>
        <taxon>Streptomycetaceae</taxon>
        <taxon>Streptomyces</taxon>
    </lineage>
</organism>
<feature type="domain" description="N-acetyltransferase" evidence="4">
    <location>
        <begin position="21"/>
        <end position="163"/>
    </location>
</feature>
<evidence type="ECO:0000256" key="2">
    <source>
        <dbReference type="ARBA" id="ARBA00023315"/>
    </source>
</evidence>
<dbReference type="PROSITE" id="PS51186">
    <property type="entry name" value="GNAT"/>
    <property type="match status" value="1"/>
</dbReference>
<dbReference type="GO" id="GO:0016747">
    <property type="term" value="F:acyltransferase activity, transferring groups other than amino-acyl groups"/>
    <property type="evidence" value="ECO:0007669"/>
    <property type="project" value="InterPro"/>
</dbReference>
<protein>
    <submittedName>
        <fullName evidence="5">GNAT family N-acetyltransferase</fullName>
    </submittedName>
</protein>
<name>A0A646KM59_STRJU</name>
<keyword evidence="2" id="KW-0012">Acyltransferase</keyword>
<accession>A0A646KM59</accession>
<evidence type="ECO:0000313" key="6">
    <source>
        <dbReference type="Proteomes" id="UP000419138"/>
    </source>
</evidence>
<keyword evidence="6" id="KW-1185">Reference proteome</keyword>
<evidence type="ECO:0000259" key="4">
    <source>
        <dbReference type="PROSITE" id="PS51186"/>
    </source>
</evidence>
<dbReference type="InterPro" id="IPR000182">
    <property type="entry name" value="GNAT_dom"/>
</dbReference>
<proteinExistence type="predicted"/>
<reference evidence="5 6" key="1">
    <citation type="submission" date="2019-05" db="EMBL/GenBank/DDBJ databases">
        <title>Comparative genomics and metabolomics analyses of clavulanic acid producing Streptomyces species provides insight into specialized metabolism and evolution of beta-lactam biosynthetic gene clusters.</title>
        <authorList>
            <person name="Moore M.A."/>
            <person name="Cruz-Morales P."/>
            <person name="Barona Gomez F."/>
            <person name="Kapil T."/>
        </authorList>
    </citation>
    <scope>NUCLEOTIDE SEQUENCE [LARGE SCALE GENOMIC DNA]</scope>
    <source>
        <strain evidence="5 6">NRRL 5741</strain>
    </source>
</reference>